<sequence>MCHSSLQIELGEWLNFVTGQNGSGKSAILTALCVAFGSRAKETQRATTLKEFIKTGCSYAVIQVEIKNEGEDAFKPEIYGDVIIVERRISVSTSSTVLKDHQGKRVASRKEDLHELVEHFNIDVENPCVIMSQDKSREFLHSGNDKDKFKFFFKATLLQQVNDLLVNIGTRLDSANTLVEELEKSIEPILKELNELQVKIRNMEHVEEISQQVQQLKKKLAWSWVYDVDRQLQEQSAKIEKLKDRIPTCQARIDRQLGKMEELRECLTKKKTQIACMMEKTTEVRRMKEDLQQRLSLATKERLELEEEHCRKTNKIQKMVNLVRRLDQQVHEVHEQDLKNTQAEESEIKEMLKGLQDELDTTNLILSRLKEEESALSASLSIKMDEIRKISDEIDDYERKHRENYSYICELQQHQTNKVTAFGGDRVIQLLRAIERHHQRFKRPPIGPIGAHLTLVNGDIWAIAVEIAIGKMLNAFIVTDHKDSLLLRGCAREANYNHLQIIIYDFSRPRLNIPYHMLPQTQHPTLISALHSDNPTVMNVLVDMGNAERQVLVRDYEVGKTVAFDQRIPNLKEVYTSDGYRMFSRGSVQTILPPNKKARTGRLCSSFDSQIKDLERYALDIQEHGQEVKRKKRNAEEELQDLQDKLQSIKRRRLNAERDVMSKKLRLQDVKNSYVAESNPAPASSVDELHHEISKVQAEIREKEILLEDFQLRMSKADAKANDLKLSFENLCESAKVEIDAYEAAENELVVIEQELCSAETEKTHYEGIMNNKVLPDIKEAETQYQELEHNRKESCRKASIICPESEIEALGGCKSTPEQLSAQLNRLNQRLQSESQRYAEPIEDLRMIYDKKERRILRKQQTYEAFREKLNACKEALDLRWSKFQRNATLLKRQLTWQFNAHLRKKGISGHIKVSYEEKTLSVEVKMPQDASNNIVRDTRGLSGGERSFSTLCFALALHEMTESPFRAMDEFDVFMDAVSRKISLDTLVNFALAQGSQWIFITPHDISMVKQGERIKKQQMAAPRS</sequence>
<dbReference type="GO" id="GO:0005524">
    <property type="term" value="F:ATP binding"/>
    <property type="evidence" value="ECO:0007669"/>
    <property type="project" value="UniProtKB-KW"/>
</dbReference>
<evidence type="ECO:0000256" key="8">
    <source>
        <dbReference type="ARBA" id="ARBA00023054"/>
    </source>
</evidence>
<organism evidence="14 15">
    <name type="scientific">Vitis vinifera</name>
    <name type="common">Grape</name>
    <dbReference type="NCBI Taxonomy" id="29760"/>
    <lineage>
        <taxon>Eukaryota</taxon>
        <taxon>Viridiplantae</taxon>
        <taxon>Streptophyta</taxon>
        <taxon>Embryophyta</taxon>
        <taxon>Tracheophyta</taxon>
        <taxon>Spermatophyta</taxon>
        <taxon>Magnoliopsida</taxon>
        <taxon>eudicotyledons</taxon>
        <taxon>Gunneridae</taxon>
        <taxon>Pentapetalae</taxon>
        <taxon>rosids</taxon>
        <taxon>Vitales</taxon>
        <taxon>Vitaceae</taxon>
        <taxon>Viteae</taxon>
        <taxon>Vitis</taxon>
    </lineage>
</organism>
<comment type="similarity">
    <text evidence="3">Belongs to the SMC family. SMC6 subfamily.</text>
</comment>
<feature type="coiled-coil region" evidence="12">
    <location>
        <begin position="338"/>
        <end position="400"/>
    </location>
</feature>
<dbReference type="InParanoid" id="D7U753"/>
<evidence type="ECO:0000256" key="11">
    <source>
        <dbReference type="ARBA" id="ARBA00023242"/>
    </source>
</evidence>
<dbReference type="PANTHER" id="PTHR19306:SF6">
    <property type="entry name" value="STRUCTURAL MAINTENANCE OF CHROMOSOMES PROTEIN 6"/>
    <property type="match status" value="1"/>
</dbReference>
<keyword evidence="7" id="KW-0067">ATP-binding</keyword>
<dbReference type="GO" id="GO:0003697">
    <property type="term" value="F:single-stranded DNA binding"/>
    <property type="evidence" value="ECO:0000318"/>
    <property type="project" value="GO_Central"/>
</dbReference>
<dbReference type="GO" id="GO:0005634">
    <property type="term" value="C:nucleus"/>
    <property type="evidence" value="ECO:0000318"/>
    <property type="project" value="GO_Central"/>
</dbReference>
<comment type="subcellular location">
    <subcellularLocation>
        <location evidence="2">Chromosome</location>
    </subcellularLocation>
    <subcellularLocation>
        <location evidence="1">Nucleus</location>
    </subcellularLocation>
</comment>
<dbReference type="OrthoDB" id="10072614at2759"/>
<dbReference type="InterPro" id="IPR003395">
    <property type="entry name" value="RecF/RecN/SMC_N"/>
</dbReference>
<evidence type="ECO:0000313" key="15">
    <source>
        <dbReference type="Proteomes" id="UP000009183"/>
    </source>
</evidence>
<keyword evidence="10" id="KW-0234">DNA repair</keyword>
<dbReference type="Proteomes" id="UP000009183">
    <property type="component" value="Chromosome 16"/>
</dbReference>
<dbReference type="OMA" id="MCHDHFY"/>
<dbReference type="Gene3D" id="3.40.50.300">
    <property type="entry name" value="P-loop containing nucleotide triphosphate hydrolases"/>
    <property type="match status" value="2"/>
</dbReference>
<gene>
    <name evidence="14" type="ordered locus">VIT_16s0013g00490</name>
</gene>
<keyword evidence="4" id="KW-0158">Chromosome</keyword>
<dbReference type="FunCoup" id="D7U753">
    <property type="interactions" value="2788"/>
</dbReference>
<dbReference type="PANTHER" id="PTHR19306">
    <property type="entry name" value="STRUCTURAL MAINTENANCE OF CHROMOSOMES 5,6 SMC5, SMC6"/>
    <property type="match status" value="1"/>
</dbReference>
<evidence type="ECO:0000256" key="3">
    <source>
        <dbReference type="ARBA" id="ARBA00006793"/>
    </source>
</evidence>
<evidence type="ECO:0000256" key="2">
    <source>
        <dbReference type="ARBA" id="ARBA00004286"/>
    </source>
</evidence>
<dbReference type="ExpressionAtlas" id="D7U753">
    <property type="expression patterns" value="baseline"/>
</dbReference>
<dbReference type="Pfam" id="PF02463">
    <property type="entry name" value="SMC_N"/>
    <property type="match status" value="1"/>
</dbReference>
<evidence type="ECO:0000256" key="1">
    <source>
        <dbReference type="ARBA" id="ARBA00004123"/>
    </source>
</evidence>
<accession>D7U753</accession>
<dbReference type="PaxDb" id="29760-VIT_16s0013g00490.t01"/>
<keyword evidence="11" id="KW-0539">Nucleus</keyword>
<dbReference type="GO" id="GO:0003684">
    <property type="term" value="F:damaged DNA binding"/>
    <property type="evidence" value="ECO:0000318"/>
    <property type="project" value="GO_Central"/>
</dbReference>
<evidence type="ECO:0000313" key="14">
    <source>
        <dbReference type="EMBL" id="CBI38567.3"/>
    </source>
</evidence>
<dbReference type="GO" id="GO:0035861">
    <property type="term" value="C:site of double-strand break"/>
    <property type="evidence" value="ECO:0000318"/>
    <property type="project" value="GO_Central"/>
</dbReference>
<dbReference type="InterPro" id="IPR027417">
    <property type="entry name" value="P-loop_NTPase"/>
</dbReference>
<feature type="coiled-coil region" evidence="12">
    <location>
        <begin position="225"/>
        <end position="252"/>
    </location>
</feature>
<dbReference type="InterPro" id="IPR036277">
    <property type="entry name" value="SMC_hinge_sf"/>
</dbReference>
<reference evidence="15" key="1">
    <citation type="journal article" date="2007" name="Nature">
        <title>The grapevine genome sequence suggests ancestral hexaploidization in major angiosperm phyla.</title>
        <authorList>
            <consortium name="The French-Italian Public Consortium for Grapevine Genome Characterization."/>
            <person name="Jaillon O."/>
            <person name="Aury J.-M."/>
            <person name="Noel B."/>
            <person name="Policriti A."/>
            <person name="Clepet C."/>
            <person name="Casagrande A."/>
            <person name="Choisne N."/>
            <person name="Aubourg S."/>
            <person name="Vitulo N."/>
            <person name="Jubin C."/>
            <person name="Vezzi A."/>
            <person name="Legeai F."/>
            <person name="Hugueney P."/>
            <person name="Dasilva C."/>
            <person name="Horner D."/>
            <person name="Mica E."/>
            <person name="Jublot D."/>
            <person name="Poulain J."/>
            <person name="Bruyere C."/>
            <person name="Billault A."/>
            <person name="Segurens B."/>
            <person name="Gouyvenoux M."/>
            <person name="Ugarte E."/>
            <person name="Cattonaro F."/>
            <person name="Anthouard V."/>
            <person name="Vico V."/>
            <person name="Del Fabbro C."/>
            <person name="Alaux M."/>
            <person name="Di Gaspero G."/>
            <person name="Dumas V."/>
            <person name="Felice N."/>
            <person name="Paillard S."/>
            <person name="Juman I."/>
            <person name="Moroldo M."/>
            <person name="Scalabrin S."/>
            <person name="Canaguier A."/>
            <person name="Le Clainche I."/>
            <person name="Malacrida G."/>
            <person name="Durand E."/>
            <person name="Pesole G."/>
            <person name="Laucou V."/>
            <person name="Chatelet P."/>
            <person name="Merdinoglu D."/>
            <person name="Delledonne M."/>
            <person name="Pezzotti M."/>
            <person name="Lecharny A."/>
            <person name="Scarpelli C."/>
            <person name="Artiguenave F."/>
            <person name="Pe M.E."/>
            <person name="Valle G."/>
            <person name="Morgante M."/>
            <person name="Caboche M."/>
            <person name="Adam-Blondon A.-F."/>
            <person name="Weissenbach J."/>
            <person name="Quetier F."/>
            <person name="Wincker P."/>
        </authorList>
    </citation>
    <scope>NUCLEOTIDE SEQUENCE [LARGE SCALE GENOMIC DNA]</scope>
    <source>
        <strain evidence="15">cv. Pinot noir / PN40024</strain>
    </source>
</reference>
<dbReference type="HOGENOM" id="CLU_009063_1_0_1"/>
<dbReference type="SUPFAM" id="SSF52540">
    <property type="entry name" value="P-loop containing nucleoside triphosphate hydrolases"/>
    <property type="match status" value="1"/>
</dbReference>
<name>D7U753_VITVI</name>
<keyword evidence="5" id="KW-0547">Nucleotide-binding</keyword>
<keyword evidence="9" id="KW-0233">DNA recombination</keyword>
<feature type="domain" description="RecF/RecN/SMC N-terminal" evidence="13">
    <location>
        <begin position="6"/>
        <end position="1019"/>
    </location>
</feature>
<feature type="coiled-coil region" evidence="12">
    <location>
        <begin position="686"/>
        <end position="798"/>
    </location>
</feature>
<proteinExistence type="inferred from homology"/>
<evidence type="ECO:0000259" key="13">
    <source>
        <dbReference type="Pfam" id="PF02463"/>
    </source>
</evidence>
<dbReference type="GO" id="GO:0000724">
    <property type="term" value="P:double-strand break repair via homologous recombination"/>
    <property type="evidence" value="ECO:0000318"/>
    <property type="project" value="GO_Central"/>
</dbReference>
<dbReference type="GO" id="GO:0030915">
    <property type="term" value="C:Smc5-Smc6 complex"/>
    <property type="evidence" value="ECO:0000318"/>
    <property type="project" value="GO_Central"/>
</dbReference>
<dbReference type="EMBL" id="FN596738">
    <property type="protein sequence ID" value="CBI38567.3"/>
    <property type="molecule type" value="Genomic_DNA"/>
</dbReference>
<dbReference type="STRING" id="29760.D7U753"/>
<dbReference type="SUPFAM" id="SSF75553">
    <property type="entry name" value="Smc hinge domain"/>
    <property type="match status" value="1"/>
</dbReference>
<evidence type="ECO:0000256" key="5">
    <source>
        <dbReference type="ARBA" id="ARBA00022741"/>
    </source>
</evidence>
<dbReference type="GO" id="GO:0051276">
    <property type="term" value="P:chromosome organization"/>
    <property type="evidence" value="ECO:0007669"/>
    <property type="project" value="InterPro"/>
</dbReference>
<dbReference type="AlphaFoldDB" id="D7U753"/>
<evidence type="ECO:0000256" key="6">
    <source>
        <dbReference type="ARBA" id="ARBA00022763"/>
    </source>
</evidence>
<keyword evidence="15" id="KW-1185">Reference proteome</keyword>
<evidence type="ECO:0000256" key="10">
    <source>
        <dbReference type="ARBA" id="ARBA00023204"/>
    </source>
</evidence>
<evidence type="ECO:0000256" key="9">
    <source>
        <dbReference type="ARBA" id="ARBA00023172"/>
    </source>
</evidence>
<evidence type="ECO:0000256" key="7">
    <source>
        <dbReference type="ARBA" id="ARBA00022840"/>
    </source>
</evidence>
<evidence type="ECO:0000256" key="4">
    <source>
        <dbReference type="ARBA" id="ARBA00022454"/>
    </source>
</evidence>
<evidence type="ECO:0000256" key="12">
    <source>
        <dbReference type="SAM" id="Coils"/>
    </source>
</evidence>
<dbReference type="eggNOG" id="KOG0250">
    <property type="taxonomic scope" value="Eukaryota"/>
</dbReference>
<keyword evidence="6" id="KW-0227">DNA damage</keyword>
<feature type="coiled-coil region" evidence="12">
    <location>
        <begin position="614"/>
        <end position="659"/>
    </location>
</feature>
<protein>
    <recommendedName>
        <fullName evidence="13">RecF/RecN/SMC N-terminal domain-containing protein</fullName>
    </recommendedName>
</protein>
<keyword evidence="8 12" id="KW-0175">Coiled coil</keyword>